<dbReference type="CDD" id="cd06849">
    <property type="entry name" value="lipoyl_domain"/>
    <property type="match status" value="1"/>
</dbReference>
<dbReference type="InterPro" id="IPR001078">
    <property type="entry name" value="2-oxoacid_DH_actylTfrase"/>
</dbReference>
<dbReference type="PANTHER" id="PTHR43178">
    <property type="entry name" value="DIHYDROLIPOAMIDE ACETYLTRANSFERASE COMPONENT OF PYRUVATE DEHYDROGENASE COMPLEX"/>
    <property type="match status" value="1"/>
</dbReference>
<dbReference type="FunFam" id="3.30.559.10:FF:000007">
    <property type="entry name" value="Dihydrolipoamide acetyltransferase component of pyruvate dehydrogenase complex"/>
    <property type="match status" value="1"/>
</dbReference>
<dbReference type="InterPro" id="IPR011053">
    <property type="entry name" value="Single_hybrid_motif"/>
</dbReference>
<gene>
    <name evidence="10" type="ORF">HNR11_001356</name>
</gene>
<feature type="compositionally biased region" description="Basic residues" evidence="7">
    <location>
        <begin position="149"/>
        <end position="158"/>
    </location>
</feature>
<feature type="region of interest" description="Disordered" evidence="7">
    <location>
        <begin position="253"/>
        <end position="322"/>
    </location>
</feature>
<dbReference type="GO" id="GO:0031405">
    <property type="term" value="F:lipoic acid binding"/>
    <property type="evidence" value="ECO:0007669"/>
    <property type="project" value="TreeGrafter"/>
</dbReference>
<dbReference type="SUPFAM" id="SSF47005">
    <property type="entry name" value="Peripheral subunit-binding domain of 2-oxo acid dehydrogenase complex"/>
    <property type="match status" value="1"/>
</dbReference>
<dbReference type="PROSITE" id="PS00189">
    <property type="entry name" value="LIPOYL"/>
    <property type="match status" value="1"/>
</dbReference>
<proteinExistence type="inferred from homology"/>
<evidence type="ECO:0000256" key="2">
    <source>
        <dbReference type="ARBA" id="ARBA00007317"/>
    </source>
</evidence>
<evidence type="ECO:0000256" key="3">
    <source>
        <dbReference type="ARBA" id="ARBA00022679"/>
    </source>
</evidence>
<evidence type="ECO:0000256" key="1">
    <source>
        <dbReference type="ARBA" id="ARBA00001938"/>
    </source>
</evidence>
<keyword evidence="4 6" id="KW-0450">Lipoyl</keyword>
<dbReference type="Pfam" id="PF00198">
    <property type="entry name" value="2-oxoacid_dh"/>
    <property type="match status" value="1"/>
</dbReference>
<evidence type="ECO:0000259" key="8">
    <source>
        <dbReference type="PROSITE" id="PS50968"/>
    </source>
</evidence>
<dbReference type="Proteomes" id="UP000560069">
    <property type="component" value="Unassembled WGS sequence"/>
</dbReference>
<dbReference type="InterPro" id="IPR050743">
    <property type="entry name" value="2-oxoacid_DH_E2_comp"/>
</dbReference>
<dbReference type="InterPro" id="IPR023213">
    <property type="entry name" value="CAT-like_dom_sf"/>
</dbReference>
<dbReference type="RefSeq" id="WP_179441677.1">
    <property type="nucleotide sequence ID" value="NZ_BAAALK010000002.1"/>
</dbReference>
<comment type="caution">
    <text evidence="10">The sequence shown here is derived from an EMBL/GenBank/DDBJ whole genome shotgun (WGS) entry which is preliminary data.</text>
</comment>
<evidence type="ECO:0000256" key="5">
    <source>
        <dbReference type="ARBA" id="ARBA00023315"/>
    </source>
</evidence>
<sequence>MTTFNLPDLGEGLTEATLLSWLVAEGETIVVDQPIAEVETAKSAIEVPSPYAGVVTTLHGAVGETMIVDEPLITVGAEDEAGSSPGSRSAGSSSSGSEPGALSYREEERAGTVPATGAVTDPEAAGAEDGQEGGSGNVLIGYGTSASKNGRRRRRRNGTSRPGTTGGAAAPAAAPSTQSAESSRRGAAFSTSDAAASAISSVQKAPRVSSPLVRRLAREHGLPLAELTGTGPDGMILRADVLAAIDSAAQTASSPAPRAGAASDSASGPASGPASGSASGPAPAPATGSAAAPTSSSASMAGAPAPGGLEVRERVPMSGMRKAVATTLTRSRREIPEATVWQDVDMTEVLALRSRLKEQAQKDGITAPSLLALLSRFVLAGLYHYPDLATRLEDTAAGTQEIVHYDGVNLGFAAQTPAGLVVPVIRHAERLSARGLHGEISRLVGEAREGKISGKELTGGTFTVNNYGVFGSDGATPIINHPEVGILGIGRILDRAWAVNGELAVRKVATLTIAFDHRVCDGGTAGGFLNFVATCLEDPSSALADL</sequence>
<dbReference type="GO" id="GO:0016407">
    <property type="term" value="F:acetyltransferase activity"/>
    <property type="evidence" value="ECO:0007669"/>
    <property type="project" value="TreeGrafter"/>
</dbReference>
<feature type="compositionally biased region" description="Low complexity" evidence="7">
    <location>
        <begin position="82"/>
        <end position="100"/>
    </location>
</feature>
<dbReference type="Gene3D" id="3.30.559.10">
    <property type="entry name" value="Chloramphenicol acetyltransferase-like domain"/>
    <property type="match status" value="1"/>
</dbReference>
<dbReference type="Gene3D" id="2.40.50.100">
    <property type="match status" value="1"/>
</dbReference>
<feature type="compositionally biased region" description="Low complexity" evidence="7">
    <location>
        <begin position="253"/>
        <end position="308"/>
    </location>
</feature>
<dbReference type="InterPro" id="IPR000089">
    <property type="entry name" value="Biotin_lipoyl"/>
</dbReference>
<dbReference type="EC" id="2.3.1.-" evidence="6"/>
<feature type="domain" description="Lipoyl-binding" evidence="8">
    <location>
        <begin position="1"/>
        <end position="76"/>
    </location>
</feature>
<dbReference type="PROSITE" id="PS51826">
    <property type="entry name" value="PSBD"/>
    <property type="match status" value="1"/>
</dbReference>
<name>A0A7Z0J309_9MICC</name>
<dbReference type="SUPFAM" id="SSF51230">
    <property type="entry name" value="Single hybrid motif"/>
    <property type="match status" value="1"/>
</dbReference>
<dbReference type="Gene3D" id="4.10.320.10">
    <property type="entry name" value="E3-binding domain"/>
    <property type="match status" value="1"/>
</dbReference>
<dbReference type="EMBL" id="JACCFQ010000001">
    <property type="protein sequence ID" value="NYJ16822.1"/>
    <property type="molecule type" value="Genomic_DNA"/>
</dbReference>
<keyword evidence="5 6" id="KW-0012">Acyltransferase</keyword>
<dbReference type="PROSITE" id="PS50968">
    <property type="entry name" value="BIOTINYL_LIPOYL"/>
    <property type="match status" value="1"/>
</dbReference>
<evidence type="ECO:0000256" key="4">
    <source>
        <dbReference type="ARBA" id="ARBA00022823"/>
    </source>
</evidence>
<dbReference type="SUPFAM" id="SSF52777">
    <property type="entry name" value="CoA-dependent acyltransferases"/>
    <property type="match status" value="1"/>
</dbReference>
<evidence type="ECO:0000313" key="10">
    <source>
        <dbReference type="EMBL" id="NYJ16822.1"/>
    </source>
</evidence>
<reference evidence="10 11" key="1">
    <citation type="submission" date="2020-07" db="EMBL/GenBank/DDBJ databases">
        <title>Sequencing the genomes of 1000 actinobacteria strains.</title>
        <authorList>
            <person name="Klenk H.-P."/>
        </authorList>
    </citation>
    <scope>NUCLEOTIDE SEQUENCE [LARGE SCALE GENOMIC DNA]</scope>
    <source>
        <strain evidence="10 11">DSM 15664</strain>
    </source>
</reference>
<keyword evidence="11" id="KW-1185">Reference proteome</keyword>
<comment type="cofactor">
    <cofactor evidence="1 6">
        <name>(R)-lipoate</name>
        <dbReference type="ChEBI" id="CHEBI:83088"/>
    </cofactor>
</comment>
<dbReference type="InterPro" id="IPR036625">
    <property type="entry name" value="E3-bd_dom_sf"/>
</dbReference>
<dbReference type="Pfam" id="PF00364">
    <property type="entry name" value="Biotin_lipoyl"/>
    <property type="match status" value="1"/>
</dbReference>
<protein>
    <recommendedName>
        <fullName evidence="6">Dihydrolipoamide acetyltransferase component of pyruvate dehydrogenase complex</fullName>
        <ecNumber evidence="6">2.3.1.-</ecNumber>
    </recommendedName>
</protein>
<feature type="compositionally biased region" description="Low complexity" evidence="7">
    <location>
        <begin position="159"/>
        <end position="189"/>
    </location>
</feature>
<dbReference type="InterPro" id="IPR004167">
    <property type="entry name" value="PSBD"/>
</dbReference>
<evidence type="ECO:0000256" key="6">
    <source>
        <dbReference type="RuleBase" id="RU003423"/>
    </source>
</evidence>
<dbReference type="Pfam" id="PF02817">
    <property type="entry name" value="E3_binding"/>
    <property type="match status" value="1"/>
</dbReference>
<evidence type="ECO:0000256" key="7">
    <source>
        <dbReference type="SAM" id="MobiDB-lite"/>
    </source>
</evidence>
<keyword evidence="10" id="KW-0670">Pyruvate</keyword>
<feature type="region of interest" description="Disordered" evidence="7">
    <location>
        <begin position="77"/>
        <end position="189"/>
    </location>
</feature>
<organism evidence="10 11">
    <name type="scientific">Nesterenkonia sandarakina</name>
    <dbReference type="NCBI Taxonomy" id="272918"/>
    <lineage>
        <taxon>Bacteria</taxon>
        <taxon>Bacillati</taxon>
        <taxon>Actinomycetota</taxon>
        <taxon>Actinomycetes</taxon>
        <taxon>Micrococcales</taxon>
        <taxon>Micrococcaceae</taxon>
        <taxon>Nesterenkonia</taxon>
    </lineage>
</organism>
<keyword evidence="3 6" id="KW-0808">Transferase</keyword>
<evidence type="ECO:0000259" key="9">
    <source>
        <dbReference type="PROSITE" id="PS51826"/>
    </source>
</evidence>
<dbReference type="PANTHER" id="PTHR43178:SF5">
    <property type="entry name" value="LIPOAMIDE ACYLTRANSFERASE COMPONENT OF BRANCHED-CHAIN ALPHA-KETO ACID DEHYDROGENASE COMPLEX, MITOCHONDRIAL"/>
    <property type="match status" value="1"/>
</dbReference>
<dbReference type="GO" id="GO:0005737">
    <property type="term" value="C:cytoplasm"/>
    <property type="evidence" value="ECO:0007669"/>
    <property type="project" value="TreeGrafter"/>
</dbReference>
<dbReference type="InterPro" id="IPR003016">
    <property type="entry name" value="2-oxoA_DH_lipoyl-BS"/>
</dbReference>
<evidence type="ECO:0000313" key="11">
    <source>
        <dbReference type="Proteomes" id="UP000560069"/>
    </source>
</evidence>
<dbReference type="AlphaFoldDB" id="A0A7Z0J309"/>
<comment type="similarity">
    <text evidence="2 6">Belongs to the 2-oxoacid dehydrogenase family.</text>
</comment>
<accession>A0A7Z0J309</accession>
<feature type="domain" description="Peripheral subunit-binding (PSBD)" evidence="9">
    <location>
        <begin position="208"/>
        <end position="245"/>
    </location>
</feature>